<feature type="compositionally biased region" description="Gly residues" evidence="1">
    <location>
        <begin position="372"/>
        <end position="381"/>
    </location>
</feature>
<feature type="compositionally biased region" description="Low complexity" evidence="1">
    <location>
        <begin position="399"/>
        <end position="411"/>
    </location>
</feature>
<dbReference type="Proteomes" id="UP001183388">
    <property type="component" value="Unassembled WGS sequence"/>
</dbReference>
<feature type="domain" description="BACON" evidence="2">
    <location>
        <begin position="427"/>
        <end position="493"/>
    </location>
</feature>
<feature type="region of interest" description="Disordered" evidence="1">
    <location>
        <begin position="1"/>
        <end position="38"/>
    </location>
</feature>
<dbReference type="EMBL" id="JAVREN010000028">
    <property type="protein sequence ID" value="MDT0308910.1"/>
    <property type="molecule type" value="Genomic_DNA"/>
</dbReference>
<proteinExistence type="predicted"/>
<organism evidence="3 4">
    <name type="scientific">Streptomyces boetiae</name>
    <dbReference type="NCBI Taxonomy" id="3075541"/>
    <lineage>
        <taxon>Bacteria</taxon>
        <taxon>Bacillati</taxon>
        <taxon>Actinomycetota</taxon>
        <taxon>Actinomycetes</taxon>
        <taxon>Kitasatosporales</taxon>
        <taxon>Streptomycetaceae</taxon>
        <taxon>Streptomyces</taxon>
    </lineage>
</organism>
<evidence type="ECO:0000259" key="2">
    <source>
        <dbReference type="Pfam" id="PF19190"/>
    </source>
</evidence>
<evidence type="ECO:0000256" key="1">
    <source>
        <dbReference type="SAM" id="MobiDB-lite"/>
    </source>
</evidence>
<feature type="region of interest" description="Disordered" evidence="1">
    <location>
        <begin position="508"/>
        <end position="547"/>
    </location>
</feature>
<feature type="region of interest" description="Disordered" evidence="1">
    <location>
        <begin position="338"/>
        <end position="435"/>
    </location>
</feature>
<accession>A0ABU2LBN7</accession>
<gene>
    <name evidence="3" type="ORF">RM780_18365</name>
</gene>
<protein>
    <submittedName>
        <fullName evidence="3">Sigma-70 family RNA polymerase sigma factor</fullName>
    </submittedName>
</protein>
<evidence type="ECO:0000313" key="3">
    <source>
        <dbReference type="EMBL" id="MDT0308910.1"/>
    </source>
</evidence>
<keyword evidence="4" id="KW-1185">Reference proteome</keyword>
<dbReference type="RefSeq" id="WP_311631859.1">
    <property type="nucleotide sequence ID" value="NZ_JAVREN010000028.1"/>
</dbReference>
<reference evidence="4" key="1">
    <citation type="submission" date="2023-07" db="EMBL/GenBank/DDBJ databases">
        <title>30 novel species of actinomycetes from the DSMZ collection.</title>
        <authorList>
            <person name="Nouioui I."/>
        </authorList>
    </citation>
    <scope>NUCLEOTIDE SEQUENCE [LARGE SCALE GENOMIC DNA]</scope>
    <source>
        <strain evidence="4">DSM 44917</strain>
    </source>
</reference>
<feature type="compositionally biased region" description="Gly residues" evidence="1">
    <location>
        <begin position="412"/>
        <end position="421"/>
    </location>
</feature>
<dbReference type="InterPro" id="IPR024361">
    <property type="entry name" value="BACON"/>
</dbReference>
<feature type="compositionally biased region" description="Low complexity" evidence="1">
    <location>
        <begin position="343"/>
        <end position="356"/>
    </location>
</feature>
<evidence type="ECO:0000313" key="4">
    <source>
        <dbReference type="Proteomes" id="UP001183388"/>
    </source>
</evidence>
<feature type="compositionally biased region" description="Low complexity" evidence="1">
    <location>
        <begin position="10"/>
        <end position="24"/>
    </location>
</feature>
<name>A0ABU2LBN7_9ACTN</name>
<sequence>MSTRSRDRSSTTAPTPARPRSARSSSRRSARTGQARRPYEDAHLDGLFTYCLSVMCEHDAATAALGEALALAERQDERGRRPADPAAQRAWLYALARWACLRRLAARGGRDEPPAAPLAADEEDARRRRRELAALSWAEAAGTTPEQREALELAVRHQLTAAEVAQVLRLSGQAAQELLTGAAREVDRTRAALAAVDAAGCPAAAALAGDDRRLLLGPSLRGELLLHVEQCPTCRLIARRAQAGGGAPGTPFAGSSRLTVLAAPRPAVHAARLAIRRARAQHTPRYDRAGFPVADRDRAASRARLRSRAVTTTVVATVIAAPVLALWAAWREAPAVGEGTGADGAAAAAQDDAGYDPDGGTGEYPYEPAGRAGSGGEGAGGEARDEREGAGAREREPEGAASAAPGQAAQGGSQGGSGGGSAPSSAPGRLTADAVPTDTGTRITLVASGGAPVDWTASADVAWLSLSRSSGTLRPGEMAVIEARVDPEGEPAGPWQARITIEPAAAVITVEGNGPEDPAPTPEPEPTRPPEEPTDPPPGGDPAPEGS</sequence>
<comment type="caution">
    <text evidence="3">The sequence shown here is derived from an EMBL/GenBank/DDBJ whole genome shotgun (WGS) entry which is preliminary data.</text>
</comment>
<dbReference type="Pfam" id="PF19190">
    <property type="entry name" value="BACON_2"/>
    <property type="match status" value="1"/>
</dbReference>
<feature type="compositionally biased region" description="Basic and acidic residues" evidence="1">
    <location>
        <begin position="382"/>
        <end position="398"/>
    </location>
</feature>